<comment type="subcellular location">
    <subcellularLocation>
        <location evidence="1">Membrane</location>
        <topology evidence="1">Lipid-anchor</topology>
        <topology evidence="1">GPI-anchor</topology>
    </subcellularLocation>
    <subcellularLocation>
        <location evidence="2">Secreted</location>
    </subcellularLocation>
</comment>
<keyword evidence="5" id="KW-0472">Membrane</keyword>
<keyword evidence="7 9" id="KW-1015">Disulfide bond</keyword>
<feature type="signal peptide" evidence="10">
    <location>
        <begin position="1"/>
        <end position="18"/>
    </location>
</feature>
<evidence type="ECO:0000256" key="7">
    <source>
        <dbReference type="ARBA" id="ARBA00023157"/>
    </source>
</evidence>
<comment type="caution">
    <text evidence="9">Lacks conserved residue(s) required for the propagation of feature annotation.</text>
</comment>
<evidence type="ECO:0000256" key="3">
    <source>
        <dbReference type="ARBA" id="ARBA00010031"/>
    </source>
</evidence>
<evidence type="ECO:0000259" key="11">
    <source>
        <dbReference type="PROSITE" id="PS52012"/>
    </source>
</evidence>
<sequence length="235" mass="22889">MRATTFSVLATLGALALAQDLAGLPTCAQTAALNGATGSGCSLTDAQCLCTNTGFITSLRGAIASSCTSVADQQAACAWGNSACSQYGVTIPCGTTETPAASDVAAPPADTGASTPVAVDAGVAAPVTTTPSMDGIAASTTPVTSISMPADGSMDTMTSGSMMSSVSTIPAASMSSLMNSTHSMMGNMTHSPTSTPPTSTTGSVTAKYTGAGNSATRQSGIFGVVVGVALLFAFI</sequence>
<feature type="binding site" description="axial binding residue" evidence="9">
    <location>
        <position position="45"/>
    </location>
    <ligand>
        <name>heme</name>
        <dbReference type="ChEBI" id="CHEBI:30413"/>
    </ligand>
    <ligandPart>
        <name>Fe</name>
        <dbReference type="ChEBI" id="CHEBI:18248"/>
    </ligandPart>
</feature>
<reference evidence="12 13" key="1">
    <citation type="submission" date="2023-08" db="EMBL/GenBank/DDBJ databases">
        <title>Black Yeasts Isolated from many extreme environments.</title>
        <authorList>
            <person name="Coleine C."/>
            <person name="Stajich J.E."/>
            <person name="Selbmann L."/>
        </authorList>
    </citation>
    <scope>NUCLEOTIDE SEQUENCE [LARGE SCALE GENOMIC DNA]</scope>
    <source>
        <strain evidence="12 13">CCFEE 5910</strain>
    </source>
</reference>
<accession>A0AAN7SZH5</accession>
<evidence type="ECO:0000256" key="1">
    <source>
        <dbReference type="ARBA" id="ARBA00004589"/>
    </source>
</evidence>
<dbReference type="GO" id="GO:0098552">
    <property type="term" value="C:side of membrane"/>
    <property type="evidence" value="ECO:0007669"/>
    <property type="project" value="UniProtKB-KW"/>
</dbReference>
<feature type="disulfide bond" evidence="9">
    <location>
        <begin position="41"/>
        <end position="48"/>
    </location>
</feature>
<feature type="chain" id="PRO_5042932146" description="CFEM domain-containing protein" evidence="10">
    <location>
        <begin position="19"/>
        <end position="235"/>
    </location>
</feature>
<evidence type="ECO:0000313" key="13">
    <source>
        <dbReference type="Proteomes" id="UP001309876"/>
    </source>
</evidence>
<keyword evidence="13" id="KW-1185">Reference proteome</keyword>
<organism evidence="12 13">
    <name type="scientific">Lithohypha guttulata</name>
    <dbReference type="NCBI Taxonomy" id="1690604"/>
    <lineage>
        <taxon>Eukaryota</taxon>
        <taxon>Fungi</taxon>
        <taxon>Dikarya</taxon>
        <taxon>Ascomycota</taxon>
        <taxon>Pezizomycotina</taxon>
        <taxon>Eurotiomycetes</taxon>
        <taxon>Chaetothyriomycetidae</taxon>
        <taxon>Chaetothyriales</taxon>
        <taxon>Trichomeriaceae</taxon>
        <taxon>Lithohypha</taxon>
    </lineage>
</organism>
<evidence type="ECO:0000256" key="5">
    <source>
        <dbReference type="ARBA" id="ARBA00022622"/>
    </source>
</evidence>
<name>A0AAN7SZH5_9EURO</name>
<dbReference type="Proteomes" id="UP001309876">
    <property type="component" value="Unassembled WGS sequence"/>
</dbReference>
<keyword evidence="8" id="KW-0449">Lipoprotein</keyword>
<protein>
    <recommendedName>
        <fullName evidence="11">CFEM domain-containing protein</fullName>
    </recommendedName>
</protein>
<proteinExistence type="inferred from homology"/>
<dbReference type="InterPro" id="IPR008427">
    <property type="entry name" value="Extracellular_membr_CFEM_dom"/>
</dbReference>
<comment type="caution">
    <text evidence="12">The sequence shown here is derived from an EMBL/GenBank/DDBJ whole genome shotgun (WGS) entry which is preliminary data.</text>
</comment>
<keyword evidence="9" id="KW-0479">Metal-binding</keyword>
<dbReference type="GO" id="GO:0046872">
    <property type="term" value="F:metal ion binding"/>
    <property type="evidence" value="ECO:0007669"/>
    <property type="project" value="UniProtKB-UniRule"/>
</dbReference>
<keyword evidence="9" id="KW-0349">Heme</keyword>
<keyword evidence="4" id="KW-0964">Secreted</keyword>
<keyword evidence="5" id="KW-0325">Glycoprotein</keyword>
<dbReference type="SMART" id="SM00747">
    <property type="entry name" value="CFEM"/>
    <property type="match status" value="1"/>
</dbReference>
<gene>
    <name evidence="12" type="ORF">LTR05_005549</name>
</gene>
<evidence type="ECO:0000256" key="10">
    <source>
        <dbReference type="SAM" id="SignalP"/>
    </source>
</evidence>
<dbReference type="PROSITE" id="PS52012">
    <property type="entry name" value="CFEM"/>
    <property type="match status" value="1"/>
</dbReference>
<keyword evidence="6 10" id="KW-0732">Signal</keyword>
<dbReference type="EMBL" id="JAVRRJ010000005">
    <property type="protein sequence ID" value="KAK5084473.1"/>
    <property type="molecule type" value="Genomic_DNA"/>
</dbReference>
<evidence type="ECO:0000256" key="8">
    <source>
        <dbReference type="ARBA" id="ARBA00023288"/>
    </source>
</evidence>
<dbReference type="AlphaFoldDB" id="A0AAN7SZH5"/>
<comment type="similarity">
    <text evidence="3">Belongs to the RBT5 family.</text>
</comment>
<feature type="disulfide bond" evidence="9">
    <location>
        <begin position="27"/>
        <end position="67"/>
    </location>
</feature>
<evidence type="ECO:0000256" key="9">
    <source>
        <dbReference type="PROSITE-ProRule" id="PRU01356"/>
    </source>
</evidence>
<evidence type="ECO:0000256" key="6">
    <source>
        <dbReference type="ARBA" id="ARBA00022729"/>
    </source>
</evidence>
<evidence type="ECO:0000256" key="4">
    <source>
        <dbReference type="ARBA" id="ARBA00022525"/>
    </source>
</evidence>
<keyword evidence="5" id="KW-0336">GPI-anchor</keyword>
<keyword evidence="9" id="KW-0408">Iron</keyword>
<evidence type="ECO:0000256" key="2">
    <source>
        <dbReference type="ARBA" id="ARBA00004613"/>
    </source>
</evidence>
<dbReference type="GO" id="GO:0005576">
    <property type="term" value="C:extracellular region"/>
    <property type="evidence" value="ECO:0007669"/>
    <property type="project" value="UniProtKB-SubCell"/>
</dbReference>
<feature type="domain" description="CFEM" evidence="11">
    <location>
        <begin position="1"/>
        <end position="111"/>
    </location>
</feature>
<dbReference type="Pfam" id="PF05730">
    <property type="entry name" value="CFEM"/>
    <property type="match status" value="1"/>
</dbReference>
<evidence type="ECO:0000313" key="12">
    <source>
        <dbReference type="EMBL" id="KAK5084473.1"/>
    </source>
</evidence>